<evidence type="ECO:0000313" key="3">
    <source>
        <dbReference type="Proteomes" id="UP000245609"/>
    </source>
</evidence>
<name>A0A2T9Z8M8_9FUNG</name>
<protein>
    <submittedName>
        <fullName evidence="2">Uncharacterized protein</fullName>
    </submittedName>
</protein>
<organism evidence="2 3">
    <name type="scientific">Smittium megazygosporum</name>
    <dbReference type="NCBI Taxonomy" id="133381"/>
    <lineage>
        <taxon>Eukaryota</taxon>
        <taxon>Fungi</taxon>
        <taxon>Fungi incertae sedis</taxon>
        <taxon>Zoopagomycota</taxon>
        <taxon>Kickxellomycotina</taxon>
        <taxon>Harpellomycetes</taxon>
        <taxon>Harpellales</taxon>
        <taxon>Legeriomycetaceae</taxon>
        <taxon>Smittium</taxon>
    </lineage>
</organism>
<evidence type="ECO:0000313" key="2">
    <source>
        <dbReference type="EMBL" id="PVV00902.1"/>
    </source>
</evidence>
<proteinExistence type="predicted"/>
<accession>A0A2T9Z8M8</accession>
<sequence length="147" mass="16504">MNWLDYVIKPDLLKELANLNNLGILVIKDSEANPNDSDSSISARFKNDIYLQFGPSTPQSPGFEFGLNVDFEQESKGGPNTNDKDTLESSSIKNPYMKLLNQKIASKSGFVPQAGMFARNDKTGLPLFSFFEQNHQIFLREPRNLAD</sequence>
<reference evidence="2 3" key="1">
    <citation type="journal article" date="2018" name="MBio">
        <title>Comparative Genomics Reveals the Core Gene Toolbox for the Fungus-Insect Symbiosis.</title>
        <authorList>
            <person name="Wang Y."/>
            <person name="Stata M."/>
            <person name="Wang W."/>
            <person name="Stajich J.E."/>
            <person name="White M.M."/>
            <person name="Moncalvo J.M."/>
        </authorList>
    </citation>
    <scope>NUCLEOTIDE SEQUENCE [LARGE SCALE GENOMIC DNA]</scope>
    <source>
        <strain evidence="2 3">SC-DP-2</strain>
    </source>
</reference>
<feature type="region of interest" description="Disordered" evidence="1">
    <location>
        <begin position="71"/>
        <end position="90"/>
    </location>
</feature>
<dbReference type="Proteomes" id="UP000245609">
    <property type="component" value="Unassembled WGS sequence"/>
</dbReference>
<comment type="caution">
    <text evidence="2">The sequence shown here is derived from an EMBL/GenBank/DDBJ whole genome shotgun (WGS) entry which is preliminary data.</text>
</comment>
<dbReference type="EMBL" id="MBFS01001525">
    <property type="protein sequence ID" value="PVV00902.1"/>
    <property type="molecule type" value="Genomic_DNA"/>
</dbReference>
<gene>
    <name evidence="2" type="ORF">BB560_004700</name>
</gene>
<keyword evidence="3" id="KW-1185">Reference proteome</keyword>
<dbReference type="AlphaFoldDB" id="A0A2T9Z8M8"/>
<evidence type="ECO:0000256" key="1">
    <source>
        <dbReference type="SAM" id="MobiDB-lite"/>
    </source>
</evidence>